<dbReference type="PANTHER" id="PTHR37690:SF1">
    <property type="entry name" value="CHORISMATE DEHYDRATASE"/>
    <property type="match status" value="1"/>
</dbReference>
<keyword evidence="2 4" id="KW-0474">Menaquinone biosynthesis</keyword>
<dbReference type="EMBL" id="CP001700">
    <property type="protein sequence ID" value="ACU76885.1"/>
    <property type="molecule type" value="Genomic_DNA"/>
</dbReference>
<evidence type="ECO:0000256" key="3">
    <source>
        <dbReference type="ARBA" id="ARBA00023239"/>
    </source>
</evidence>
<evidence type="ECO:0000313" key="6">
    <source>
        <dbReference type="Proteomes" id="UP000000851"/>
    </source>
</evidence>
<accession>C7QH35</accession>
<dbReference type="UniPathway" id="UPA00079"/>
<sequence>MDDISDARLEAHLSQCRRRPRVGHIQFLNCLPIYWGLVNSGAILDMELIKQSPDVLSHMLVDGDLDIGPISLVEYLRNAEDLVVLPDVAVGSDGPVTSCNLVSKVPFEDLDGARVALGSTSRTTVQLAQLILREKYGVRPDYFHCAPDLELMLREGDAGVIIGDPALRAWLYDSHRLGTHLLDLGQAWKDWTGLPMVFAVWAVRKEYLERCPDIVHEVHRGFLRSRDISLEHVDKVARQVERWEQFPAAQLEDYFTTLDFSLGERQLEGLREFARQVGDQIGVLDVPEVVLLPRQD</sequence>
<dbReference type="RefSeq" id="WP_015796610.1">
    <property type="nucleotide sequence ID" value="NC_013131.1"/>
</dbReference>
<dbReference type="Proteomes" id="UP000000851">
    <property type="component" value="Chromosome"/>
</dbReference>
<evidence type="ECO:0000313" key="5">
    <source>
        <dbReference type="EMBL" id="ACU76885.1"/>
    </source>
</evidence>
<organism evidence="5 6">
    <name type="scientific">Catenulispora acidiphila (strain DSM 44928 / JCM 14897 / NBRC 102108 / NRRL B-24433 / ID139908)</name>
    <dbReference type="NCBI Taxonomy" id="479433"/>
    <lineage>
        <taxon>Bacteria</taxon>
        <taxon>Bacillati</taxon>
        <taxon>Actinomycetota</taxon>
        <taxon>Actinomycetes</taxon>
        <taxon>Catenulisporales</taxon>
        <taxon>Catenulisporaceae</taxon>
        <taxon>Catenulispora</taxon>
    </lineage>
</organism>
<dbReference type="CDD" id="cd13634">
    <property type="entry name" value="PBP2_Sco4506"/>
    <property type="match status" value="1"/>
</dbReference>
<dbReference type="SUPFAM" id="SSF53850">
    <property type="entry name" value="Periplasmic binding protein-like II"/>
    <property type="match status" value="1"/>
</dbReference>
<dbReference type="InterPro" id="IPR003773">
    <property type="entry name" value="Menaquinone_biosynth"/>
</dbReference>
<proteinExistence type="inferred from homology"/>
<dbReference type="KEGG" id="cai:Caci_8062"/>
<comment type="similarity">
    <text evidence="4">Belongs to the MqnA/MqnD family. MqnA subfamily.</text>
</comment>
<keyword evidence="6" id="KW-1185">Reference proteome</keyword>
<dbReference type="InParanoid" id="C7QH35"/>
<name>C7QH35_CATAD</name>
<reference evidence="5 6" key="1">
    <citation type="journal article" date="2009" name="Stand. Genomic Sci.">
        <title>Complete genome sequence of Catenulispora acidiphila type strain (ID 139908).</title>
        <authorList>
            <person name="Copeland A."/>
            <person name="Lapidus A."/>
            <person name="Glavina Del Rio T."/>
            <person name="Nolan M."/>
            <person name="Lucas S."/>
            <person name="Chen F."/>
            <person name="Tice H."/>
            <person name="Cheng J.F."/>
            <person name="Bruce D."/>
            <person name="Goodwin L."/>
            <person name="Pitluck S."/>
            <person name="Mikhailova N."/>
            <person name="Pati A."/>
            <person name="Ivanova N."/>
            <person name="Mavromatis K."/>
            <person name="Chen A."/>
            <person name="Palaniappan K."/>
            <person name="Chain P."/>
            <person name="Land M."/>
            <person name="Hauser L."/>
            <person name="Chang Y.J."/>
            <person name="Jeffries C.D."/>
            <person name="Chertkov O."/>
            <person name="Brettin T."/>
            <person name="Detter J.C."/>
            <person name="Han C."/>
            <person name="Ali Z."/>
            <person name="Tindall B.J."/>
            <person name="Goker M."/>
            <person name="Bristow J."/>
            <person name="Eisen J.A."/>
            <person name="Markowitz V."/>
            <person name="Hugenholtz P."/>
            <person name="Kyrpides N.C."/>
            <person name="Klenk H.P."/>
        </authorList>
    </citation>
    <scope>NUCLEOTIDE SEQUENCE [LARGE SCALE GENOMIC DNA]</scope>
    <source>
        <strain evidence="6">DSM 44928 / JCM 14897 / NBRC 102108 / NRRL B-24433 / ID139908</strain>
    </source>
</reference>
<evidence type="ECO:0000256" key="2">
    <source>
        <dbReference type="ARBA" id="ARBA00022428"/>
    </source>
</evidence>
<protein>
    <recommendedName>
        <fullName evidence="4">Chorismate dehydratase</fullName>
        <ecNumber evidence="4">4.2.1.151</ecNumber>
    </recommendedName>
    <alternativeName>
        <fullName evidence="4">Menaquinone biosynthetic enzyme MqnA</fullName>
    </alternativeName>
</protein>
<dbReference type="HOGENOM" id="CLU_059898_0_0_11"/>
<dbReference type="GO" id="GO:0009234">
    <property type="term" value="P:menaquinone biosynthetic process"/>
    <property type="evidence" value="ECO:0007669"/>
    <property type="project" value="UniProtKB-UniRule"/>
</dbReference>
<dbReference type="EC" id="4.2.1.151" evidence="4"/>
<dbReference type="Pfam" id="PF02621">
    <property type="entry name" value="VitK2_biosynth"/>
    <property type="match status" value="1"/>
</dbReference>
<keyword evidence="3 4" id="KW-0456">Lyase</keyword>
<dbReference type="AlphaFoldDB" id="C7QH35"/>
<evidence type="ECO:0000256" key="4">
    <source>
        <dbReference type="HAMAP-Rule" id="MF_00995"/>
    </source>
</evidence>
<comment type="function">
    <text evidence="4">Catalyzes the dehydration of chorismate into 3-[(1-carboxyvinyl)oxy]benzoate, a step in the biosynthesis of menaquinone (MK, vitamin K2).</text>
</comment>
<evidence type="ECO:0000256" key="1">
    <source>
        <dbReference type="ARBA" id="ARBA00004863"/>
    </source>
</evidence>
<comment type="catalytic activity">
    <reaction evidence="4">
        <text>chorismate = 3-[(1-carboxyvinyl)-oxy]benzoate + H2O</text>
        <dbReference type="Rhea" id="RHEA:40051"/>
        <dbReference type="ChEBI" id="CHEBI:15377"/>
        <dbReference type="ChEBI" id="CHEBI:29748"/>
        <dbReference type="ChEBI" id="CHEBI:76981"/>
        <dbReference type="EC" id="4.2.1.151"/>
    </reaction>
</comment>
<dbReference type="PANTHER" id="PTHR37690">
    <property type="entry name" value="CHORISMATE DEHYDRATASE"/>
    <property type="match status" value="1"/>
</dbReference>
<dbReference type="InterPro" id="IPR030868">
    <property type="entry name" value="MqnA"/>
</dbReference>
<dbReference type="STRING" id="479433.Caci_8062"/>
<dbReference type="GO" id="GO:0016836">
    <property type="term" value="F:hydro-lyase activity"/>
    <property type="evidence" value="ECO:0007669"/>
    <property type="project" value="UniProtKB-UniRule"/>
</dbReference>
<gene>
    <name evidence="4" type="primary">mqnA</name>
    <name evidence="5" type="ordered locus">Caci_8062</name>
</gene>
<dbReference type="HAMAP" id="MF_00995">
    <property type="entry name" value="MqnA"/>
    <property type="match status" value="1"/>
</dbReference>
<dbReference type="Gene3D" id="3.40.190.10">
    <property type="entry name" value="Periplasmic binding protein-like II"/>
    <property type="match status" value="2"/>
</dbReference>
<comment type="pathway">
    <text evidence="1 4">Quinol/quinone metabolism; menaquinone biosynthesis.</text>
</comment>
<dbReference type="eggNOG" id="COG1427">
    <property type="taxonomic scope" value="Bacteria"/>
</dbReference>